<feature type="region of interest" description="Disordered" evidence="1">
    <location>
        <begin position="1"/>
        <end position="20"/>
    </location>
</feature>
<keyword evidence="3" id="KW-1185">Reference proteome</keyword>
<comment type="caution">
    <text evidence="2">The sequence shown here is derived from an EMBL/GenBank/DDBJ whole genome shotgun (WGS) entry which is preliminary data.</text>
</comment>
<evidence type="ECO:0000256" key="1">
    <source>
        <dbReference type="SAM" id="MobiDB-lite"/>
    </source>
</evidence>
<dbReference type="AlphaFoldDB" id="A0A4C1VFV3"/>
<evidence type="ECO:0000313" key="2">
    <source>
        <dbReference type="EMBL" id="GBP37490.1"/>
    </source>
</evidence>
<dbReference type="EMBL" id="BGZK01000334">
    <property type="protein sequence ID" value="GBP37490.1"/>
    <property type="molecule type" value="Genomic_DNA"/>
</dbReference>
<gene>
    <name evidence="2" type="ORF">EVAR_79423_1</name>
</gene>
<proteinExistence type="predicted"/>
<organism evidence="2 3">
    <name type="scientific">Eumeta variegata</name>
    <name type="common">Bagworm moth</name>
    <name type="synonym">Eumeta japonica</name>
    <dbReference type="NCBI Taxonomy" id="151549"/>
    <lineage>
        <taxon>Eukaryota</taxon>
        <taxon>Metazoa</taxon>
        <taxon>Ecdysozoa</taxon>
        <taxon>Arthropoda</taxon>
        <taxon>Hexapoda</taxon>
        <taxon>Insecta</taxon>
        <taxon>Pterygota</taxon>
        <taxon>Neoptera</taxon>
        <taxon>Endopterygota</taxon>
        <taxon>Lepidoptera</taxon>
        <taxon>Glossata</taxon>
        <taxon>Ditrysia</taxon>
        <taxon>Tineoidea</taxon>
        <taxon>Psychidae</taxon>
        <taxon>Oiketicinae</taxon>
        <taxon>Eumeta</taxon>
    </lineage>
</organism>
<reference evidence="2 3" key="1">
    <citation type="journal article" date="2019" name="Commun. Biol.">
        <title>The bagworm genome reveals a unique fibroin gene that provides high tensile strength.</title>
        <authorList>
            <person name="Kono N."/>
            <person name="Nakamura H."/>
            <person name="Ohtoshi R."/>
            <person name="Tomita M."/>
            <person name="Numata K."/>
            <person name="Arakawa K."/>
        </authorList>
    </citation>
    <scope>NUCLEOTIDE SEQUENCE [LARGE SCALE GENOMIC DNA]</scope>
</reference>
<protein>
    <submittedName>
        <fullName evidence="2">Uncharacterized protein</fullName>
    </submittedName>
</protein>
<dbReference type="OrthoDB" id="7482417at2759"/>
<dbReference type="Proteomes" id="UP000299102">
    <property type="component" value="Unassembled WGS sequence"/>
</dbReference>
<sequence>MQGGAAARGPGGFGKGAGARRTRSPYLCRHFAKRAAAERPAPVRPRVAAASYDPPSNGYSLACIVTGRIINSLVFADNQINGCRTAVRNASALGTEGRGARAAGGILEAAQFAARLLVGGAGTPLEPCRVAPYVSVPRLGARPAPLPPPPPPPLPPLAPHHSPAAFAPFDSAILSAAAHQSYPMFHENGPNTDPCGTLQVIWCRYTPALLLHDTPLYARKTFLFSGGACPLRQEVRLGGLAVGESKGHPAILNKTSRHVFYSNGNWSRFRHVSKNRGSRSNTIMIRGGIFGLKP</sequence>
<name>A0A4C1VFV3_EUMVA</name>
<accession>A0A4C1VFV3</accession>
<evidence type="ECO:0000313" key="3">
    <source>
        <dbReference type="Proteomes" id="UP000299102"/>
    </source>
</evidence>